<dbReference type="PROSITE" id="PS50006">
    <property type="entry name" value="FHA_DOMAIN"/>
    <property type="match status" value="1"/>
</dbReference>
<gene>
    <name evidence="2" type="ORF">SOCE26_106800</name>
</gene>
<dbReference type="SUPFAM" id="SSF49879">
    <property type="entry name" value="SMAD/FHA domain"/>
    <property type="match status" value="1"/>
</dbReference>
<dbReference type="InterPro" id="IPR000253">
    <property type="entry name" value="FHA_dom"/>
</dbReference>
<organism evidence="2 3">
    <name type="scientific">Sorangium cellulosum</name>
    <name type="common">Polyangium cellulosum</name>
    <dbReference type="NCBI Taxonomy" id="56"/>
    <lineage>
        <taxon>Bacteria</taxon>
        <taxon>Pseudomonadati</taxon>
        <taxon>Myxococcota</taxon>
        <taxon>Polyangia</taxon>
        <taxon>Polyangiales</taxon>
        <taxon>Polyangiaceae</taxon>
        <taxon>Sorangium</taxon>
    </lineage>
</organism>
<dbReference type="CDD" id="cd00060">
    <property type="entry name" value="FHA"/>
    <property type="match status" value="1"/>
</dbReference>
<dbReference type="Gene3D" id="2.60.200.20">
    <property type="match status" value="1"/>
</dbReference>
<evidence type="ECO:0000313" key="2">
    <source>
        <dbReference type="EMBL" id="AUX49135.1"/>
    </source>
</evidence>
<accession>A0A2L0FC03</accession>
<evidence type="ECO:0000313" key="3">
    <source>
        <dbReference type="Proteomes" id="UP000238348"/>
    </source>
</evidence>
<dbReference type="EMBL" id="CP012673">
    <property type="protein sequence ID" value="AUX49135.1"/>
    <property type="molecule type" value="Genomic_DNA"/>
</dbReference>
<feature type="domain" description="FHA" evidence="1">
    <location>
        <begin position="19"/>
        <end position="68"/>
    </location>
</feature>
<dbReference type="RefSeq" id="WP_104986892.1">
    <property type="nucleotide sequence ID" value="NZ_CP012673.1"/>
</dbReference>
<dbReference type="OrthoDB" id="7869657at2"/>
<dbReference type="Proteomes" id="UP000238348">
    <property type="component" value="Chromosome"/>
</dbReference>
<dbReference type="AlphaFoldDB" id="A0A2L0FC03"/>
<protein>
    <recommendedName>
        <fullName evidence="1">FHA domain-containing protein</fullName>
    </recommendedName>
</protein>
<dbReference type="InterPro" id="IPR050923">
    <property type="entry name" value="Cell_Proc_Reg/RNA_Proc"/>
</dbReference>
<dbReference type="InterPro" id="IPR008984">
    <property type="entry name" value="SMAD_FHA_dom_sf"/>
</dbReference>
<proteinExistence type="predicted"/>
<dbReference type="SMART" id="SM00240">
    <property type="entry name" value="FHA"/>
    <property type="match status" value="1"/>
</dbReference>
<reference evidence="2 3" key="1">
    <citation type="submission" date="2015-09" db="EMBL/GenBank/DDBJ databases">
        <title>Sorangium comparison.</title>
        <authorList>
            <person name="Zaburannyi N."/>
            <person name="Bunk B."/>
            <person name="Overmann J."/>
            <person name="Mueller R."/>
        </authorList>
    </citation>
    <scope>NUCLEOTIDE SEQUENCE [LARGE SCALE GENOMIC DNA]</scope>
    <source>
        <strain evidence="2 3">So ce26</strain>
    </source>
</reference>
<evidence type="ECO:0000259" key="1">
    <source>
        <dbReference type="PROSITE" id="PS50006"/>
    </source>
</evidence>
<dbReference type="Pfam" id="PF00498">
    <property type="entry name" value="FHA"/>
    <property type="match status" value="1"/>
</dbReference>
<sequence length="309" mass="33612">MAVLKHEALGHRVTLAARSRVGRARDCAVRLVDRCASGEHAVLFWDGARWWARDLGSTNGTHVGGRRLTSAERVQLDAGADLVFGGSAERWILEEAGPPVASARSERTGEVRAAEESLLALPGAADPRVTLFEDQRGCWHVEIDGTARPAVDQEPIEAGGPWVLCVPPPAPDGAVPTTTSTAANPKLIGATVLRFEVSHDEEHIALSLVQGDTVTPLAGRAHHELLLVLARARLHDRDEGLPPAERGWLYVDELLGKLRLDLHHLNVNVFRARQQLAREGVLDAGSLIERRTMTRQIRLGTEAVEVLRP</sequence>
<dbReference type="PANTHER" id="PTHR23308">
    <property type="entry name" value="NUCLEAR INHIBITOR OF PROTEIN PHOSPHATASE-1"/>
    <property type="match status" value="1"/>
</dbReference>
<name>A0A2L0FC03_SORCE</name>